<organism evidence="13 14">
    <name type="scientific">Magnusiomyces paraingens</name>
    <dbReference type="NCBI Taxonomy" id="2606893"/>
    <lineage>
        <taxon>Eukaryota</taxon>
        <taxon>Fungi</taxon>
        <taxon>Dikarya</taxon>
        <taxon>Ascomycota</taxon>
        <taxon>Saccharomycotina</taxon>
        <taxon>Dipodascomycetes</taxon>
        <taxon>Dipodascales</taxon>
        <taxon>Dipodascaceae</taxon>
        <taxon>Magnusiomyces</taxon>
    </lineage>
</organism>
<dbReference type="EMBL" id="CABVLU010000001">
    <property type="protein sequence ID" value="VVT46045.1"/>
    <property type="molecule type" value="Genomic_DNA"/>
</dbReference>
<comment type="catalytic activity">
    <reaction evidence="7">
        <text>L-threonyl-[protein] + ATP = O-phospho-L-threonyl-[protein] + ADP + H(+)</text>
        <dbReference type="Rhea" id="RHEA:46608"/>
        <dbReference type="Rhea" id="RHEA-COMP:11060"/>
        <dbReference type="Rhea" id="RHEA-COMP:11605"/>
        <dbReference type="ChEBI" id="CHEBI:15378"/>
        <dbReference type="ChEBI" id="CHEBI:30013"/>
        <dbReference type="ChEBI" id="CHEBI:30616"/>
        <dbReference type="ChEBI" id="CHEBI:61977"/>
        <dbReference type="ChEBI" id="CHEBI:456216"/>
        <dbReference type="EC" id="2.7.11.1"/>
    </reaction>
</comment>
<evidence type="ECO:0000256" key="11">
    <source>
        <dbReference type="SAM" id="MobiDB-lite"/>
    </source>
</evidence>
<feature type="compositionally biased region" description="Low complexity" evidence="11">
    <location>
        <begin position="699"/>
        <end position="709"/>
    </location>
</feature>
<evidence type="ECO:0000256" key="10">
    <source>
        <dbReference type="SAM" id="Coils"/>
    </source>
</evidence>
<feature type="domain" description="Protein kinase" evidence="12">
    <location>
        <begin position="31"/>
        <end position="283"/>
    </location>
</feature>
<accession>A0A5E8B3L3</accession>
<dbReference type="InterPro" id="IPR000719">
    <property type="entry name" value="Prot_kinase_dom"/>
</dbReference>
<keyword evidence="5" id="KW-0418">Kinase</keyword>
<proteinExistence type="predicted"/>
<dbReference type="Pfam" id="PF00069">
    <property type="entry name" value="Pkinase"/>
    <property type="match status" value="1"/>
</dbReference>
<dbReference type="AlphaFoldDB" id="A0A5E8B3L3"/>
<evidence type="ECO:0000256" key="7">
    <source>
        <dbReference type="ARBA" id="ARBA00047899"/>
    </source>
</evidence>
<feature type="compositionally biased region" description="Basic residues" evidence="11">
    <location>
        <begin position="823"/>
        <end position="834"/>
    </location>
</feature>
<name>A0A5E8B3L3_9ASCO</name>
<reference evidence="13 14" key="1">
    <citation type="submission" date="2019-09" db="EMBL/GenBank/DDBJ databases">
        <authorList>
            <person name="Brejova B."/>
        </authorList>
    </citation>
    <scope>NUCLEOTIDE SEQUENCE [LARGE SCALE GENOMIC DNA]</scope>
</reference>
<feature type="region of interest" description="Disordered" evidence="11">
    <location>
        <begin position="689"/>
        <end position="714"/>
    </location>
</feature>
<dbReference type="SUPFAM" id="SSF56112">
    <property type="entry name" value="Protein kinase-like (PK-like)"/>
    <property type="match status" value="1"/>
</dbReference>
<evidence type="ECO:0000256" key="9">
    <source>
        <dbReference type="PROSITE-ProRule" id="PRU10141"/>
    </source>
</evidence>
<evidence type="ECO:0000256" key="8">
    <source>
        <dbReference type="ARBA" id="ARBA00048679"/>
    </source>
</evidence>
<dbReference type="GeneID" id="43579842"/>
<evidence type="ECO:0000256" key="3">
    <source>
        <dbReference type="ARBA" id="ARBA00022679"/>
    </source>
</evidence>
<dbReference type="Gene3D" id="3.30.200.20">
    <property type="entry name" value="Phosphorylase Kinase, domain 1"/>
    <property type="match status" value="1"/>
</dbReference>
<dbReference type="PANTHER" id="PTHR24356:SF422">
    <property type="entry name" value="PROTEIN KINASE DOMAIN-CONTAINING PROTEIN"/>
    <property type="match status" value="1"/>
</dbReference>
<feature type="region of interest" description="Disordered" evidence="11">
    <location>
        <begin position="800"/>
        <end position="834"/>
    </location>
</feature>
<dbReference type="PANTHER" id="PTHR24356">
    <property type="entry name" value="SERINE/THREONINE-PROTEIN KINASE"/>
    <property type="match status" value="1"/>
</dbReference>
<keyword evidence="3" id="KW-0808">Transferase</keyword>
<dbReference type="RefSeq" id="XP_031851633.1">
    <property type="nucleotide sequence ID" value="XM_031995742.1"/>
</dbReference>
<evidence type="ECO:0000256" key="1">
    <source>
        <dbReference type="ARBA" id="ARBA00012513"/>
    </source>
</evidence>
<dbReference type="GO" id="GO:0005524">
    <property type="term" value="F:ATP binding"/>
    <property type="evidence" value="ECO:0007669"/>
    <property type="project" value="UniProtKB-UniRule"/>
</dbReference>
<evidence type="ECO:0000256" key="2">
    <source>
        <dbReference type="ARBA" id="ARBA00022527"/>
    </source>
</evidence>
<feature type="region of interest" description="Disordered" evidence="11">
    <location>
        <begin position="461"/>
        <end position="491"/>
    </location>
</feature>
<dbReference type="SMART" id="SM00220">
    <property type="entry name" value="S_TKc"/>
    <property type="match status" value="1"/>
</dbReference>
<keyword evidence="4 9" id="KW-0547">Nucleotide-binding</keyword>
<dbReference type="EC" id="2.7.11.1" evidence="1"/>
<evidence type="ECO:0000313" key="14">
    <source>
        <dbReference type="Proteomes" id="UP000398389"/>
    </source>
</evidence>
<feature type="compositionally biased region" description="Basic and acidic residues" evidence="11">
    <location>
        <begin position="461"/>
        <end position="474"/>
    </location>
</feature>
<keyword evidence="10" id="KW-0175">Coiled coil</keyword>
<dbReference type="OrthoDB" id="354826at2759"/>
<dbReference type="InterPro" id="IPR050236">
    <property type="entry name" value="Ser_Thr_kinase_AGC"/>
</dbReference>
<feature type="binding site" evidence="9">
    <location>
        <position position="60"/>
    </location>
    <ligand>
        <name>ATP</name>
        <dbReference type="ChEBI" id="CHEBI:30616"/>
    </ligand>
</feature>
<dbReference type="Proteomes" id="UP000398389">
    <property type="component" value="Unassembled WGS sequence"/>
</dbReference>
<comment type="catalytic activity">
    <reaction evidence="8">
        <text>L-seryl-[protein] + ATP = O-phospho-L-seryl-[protein] + ADP + H(+)</text>
        <dbReference type="Rhea" id="RHEA:17989"/>
        <dbReference type="Rhea" id="RHEA-COMP:9863"/>
        <dbReference type="Rhea" id="RHEA-COMP:11604"/>
        <dbReference type="ChEBI" id="CHEBI:15378"/>
        <dbReference type="ChEBI" id="CHEBI:29999"/>
        <dbReference type="ChEBI" id="CHEBI:30616"/>
        <dbReference type="ChEBI" id="CHEBI:83421"/>
        <dbReference type="ChEBI" id="CHEBI:456216"/>
        <dbReference type="EC" id="2.7.11.1"/>
    </reaction>
</comment>
<dbReference type="Gene3D" id="1.10.510.10">
    <property type="entry name" value="Transferase(Phosphotransferase) domain 1"/>
    <property type="match status" value="1"/>
</dbReference>
<dbReference type="PROSITE" id="PS00108">
    <property type="entry name" value="PROTEIN_KINASE_ST"/>
    <property type="match status" value="1"/>
</dbReference>
<dbReference type="PROSITE" id="PS50011">
    <property type="entry name" value="PROTEIN_KINASE_DOM"/>
    <property type="match status" value="1"/>
</dbReference>
<evidence type="ECO:0000256" key="6">
    <source>
        <dbReference type="ARBA" id="ARBA00022840"/>
    </source>
</evidence>
<dbReference type="InterPro" id="IPR011009">
    <property type="entry name" value="Kinase-like_dom_sf"/>
</dbReference>
<keyword evidence="14" id="KW-1185">Reference proteome</keyword>
<sequence length="890" mass="100590">MGNQHSNLRSATTSTVPVYEEKNHEFSLHGYDIMKPLGEGSYGKVRVVRQKKDGKYYALKYVDKRHAPIVIRTILEERKVLSKIRHPFICNLNFAFQDEAFYCLVLDFVDSGDLRHHLERYTFSEMTIKHWIAELACAVDYLHEHNIVHRDIKPENILMSSEGHVCLADFNIARELTCRRPVINGVSGTFNYLAPEIHRGQPYTEQVDWWALGVVFYECIYKRVPFRVRHRSEILAVMDAGLVFPETDPPVAVSCKQGICALLNMEPFLRVTNAEELFAVEFFDGYDRGVLEAIPYIMRTSELSSDISSSSSPLCSNTSESLNPTAVASTASIRVPPIYDVAYHPFFKQDMEELKHYSACQAAKDEMRGEYQKWYSKQIQVKIERQRRQKEQNMRKERAKQKLERDMEKIERRHMLENVPQVGIKRAVNVNKLFEENKKNPAVNVKVAEVDNFPKKHKNVDEELRKEYKKEDKKEKKKKKKQNKTGLSTKLSKLGAGRVLVVSLAMMKKNAELKRNSRRHEKEAARITEQVGEPGECTMTRNEQEKIDNFDFHKSRVPVPRQGPRDVTPICNQPIKNYQQNHRQYLTSGYNGSINSEESNGTGESGCGPSINVPKCPHEEGMEPRAPQVLKHKLDIQRSFEPFDYRDSRECRCSTVYCGLGVAAKRLEERSLEVLQQWEELNNAGEGFENFSESESESEVSSSSKCSGSDTTAVNDGLESQTGFDLKVAAAMRKSRSAMEAAILVKELKPINKMHTKNSHSCGEIVTAAIERLAAQSGVQLTVGRAVSATSTMTANMTVTSGTSCPGSISGRRRVPGGQQQQHHQHHQHQRHSRAIALPTKSTGANIMLNGCRVQRAGRVPSGSLRSSYEESTGLPLGVLGTGQQGRVVI</sequence>
<dbReference type="GO" id="GO:0004674">
    <property type="term" value="F:protein serine/threonine kinase activity"/>
    <property type="evidence" value="ECO:0007669"/>
    <property type="project" value="UniProtKB-KW"/>
</dbReference>
<dbReference type="GO" id="GO:0035556">
    <property type="term" value="P:intracellular signal transduction"/>
    <property type="evidence" value="ECO:0007669"/>
    <property type="project" value="TreeGrafter"/>
</dbReference>
<evidence type="ECO:0000259" key="12">
    <source>
        <dbReference type="PROSITE" id="PS50011"/>
    </source>
</evidence>
<keyword evidence="2" id="KW-0723">Serine/threonine-protein kinase</keyword>
<dbReference type="InterPro" id="IPR017441">
    <property type="entry name" value="Protein_kinase_ATP_BS"/>
</dbReference>
<dbReference type="PROSITE" id="PS00107">
    <property type="entry name" value="PROTEIN_KINASE_ATP"/>
    <property type="match status" value="1"/>
</dbReference>
<gene>
    <name evidence="13" type="ORF">SAPINGB_P001019</name>
</gene>
<protein>
    <recommendedName>
        <fullName evidence="1">non-specific serine/threonine protein kinase</fullName>
        <ecNumber evidence="1">2.7.11.1</ecNumber>
    </recommendedName>
</protein>
<evidence type="ECO:0000256" key="4">
    <source>
        <dbReference type="ARBA" id="ARBA00022741"/>
    </source>
</evidence>
<evidence type="ECO:0000256" key="5">
    <source>
        <dbReference type="ARBA" id="ARBA00022777"/>
    </source>
</evidence>
<evidence type="ECO:0000313" key="13">
    <source>
        <dbReference type="EMBL" id="VVT46045.1"/>
    </source>
</evidence>
<keyword evidence="6 9" id="KW-0067">ATP-binding</keyword>
<feature type="coiled-coil region" evidence="10">
    <location>
        <begin position="380"/>
        <end position="413"/>
    </location>
</feature>
<dbReference type="InterPro" id="IPR008271">
    <property type="entry name" value="Ser/Thr_kinase_AS"/>
</dbReference>